<gene>
    <name evidence="2" type="ORF">CYIG_00014</name>
</gene>
<feature type="compositionally biased region" description="Polar residues" evidence="1">
    <location>
        <begin position="60"/>
        <end position="70"/>
    </location>
</feature>
<name>E3SN86_9CAUD</name>
<feature type="compositionally biased region" description="Polar residues" evidence="1">
    <location>
        <begin position="43"/>
        <end position="53"/>
    </location>
</feature>
<sequence length="70" mass="7407">MCLGNTTSPAATNTTNVRNVWGRPDEWERPEVITPLAAPEVSDTGTATQNKSSLKAKPKAQSSKTSGGTY</sequence>
<evidence type="ECO:0000313" key="2">
    <source>
        <dbReference type="EMBL" id="ADP00090.1"/>
    </source>
</evidence>
<accession>E3SN86</accession>
<proteinExistence type="predicted"/>
<evidence type="ECO:0000313" key="3">
    <source>
        <dbReference type="Proteomes" id="UP000006531"/>
    </source>
</evidence>
<organism evidence="2 3">
    <name type="scientific">Cyanophage NATL1A-7</name>
    <dbReference type="NCBI Taxonomy" id="445693"/>
    <lineage>
        <taxon>Viruses</taxon>
        <taxon>Duplodnaviria</taxon>
        <taxon>Heunggongvirae</taxon>
        <taxon>Uroviricota</taxon>
        <taxon>Caudoviricetes</taxon>
        <taxon>Autographivirales</taxon>
        <taxon>Sechaudvirinae</taxon>
        <taxon>Cheungvirus</taxon>
        <taxon>Cheungvirus NATL1A7</taxon>
    </lineage>
</organism>
<dbReference type="Proteomes" id="UP000006531">
    <property type="component" value="Segment"/>
</dbReference>
<dbReference type="EMBL" id="GU071102">
    <property type="protein sequence ID" value="ADP00090.1"/>
    <property type="molecule type" value="Genomic_DNA"/>
</dbReference>
<feature type="compositionally biased region" description="Low complexity" evidence="1">
    <location>
        <begin position="1"/>
        <end position="16"/>
    </location>
</feature>
<protein>
    <submittedName>
        <fullName evidence="2">Predicted protein</fullName>
    </submittedName>
</protein>
<feature type="region of interest" description="Disordered" evidence="1">
    <location>
        <begin position="1"/>
        <end position="70"/>
    </location>
</feature>
<dbReference type="KEGG" id="vg:11538065"/>
<keyword evidence="3" id="KW-1185">Reference proteome</keyword>
<dbReference type="RefSeq" id="YP_005087462.1">
    <property type="nucleotide sequence ID" value="NC_016658.1"/>
</dbReference>
<reference evidence="2 3" key="1">
    <citation type="submission" date="2009-10" db="EMBL/GenBank/DDBJ databases">
        <title>The Genome Sequence of Cyanophage NATL1A-7.</title>
        <authorList>
            <consortium name="The Broad Institute Genome Sequencing Platform"/>
            <person name="Henn M.R."/>
            <person name="Sullivan M.S."/>
            <person name="Osburne M.S."/>
            <person name="Levin J."/>
            <person name="Malboeuf C."/>
            <person name="Casali M."/>
            <person name="Russ C."/>
            <person name="Lennon N."/>
            <person name="Erlich R."/>
            <person name="Young S.K."/>
            <person name="Koehrsen M."/>
            <person name="Yandava C."/>
            <person name="Zeng Q."/>
            <person name="Alvarado L."/>
            <person name="Anderson S."/>
            <person name="Berlin A."/>
            <person name="Borenstein D."/>
            <person name="Chen Z."/>
            <person name="Engels R."/>
            <person name="Freedman E."/>
            <person name="Gellesch M."/>
            <person name="Goldberg J."/>
            <person name="Green L."/>
            <person name="Griggs A."/>
            <person name="Gujja S."/>
            <person name="Heiman D."/>
            <person name="Hepburn T."/>
            <person name="Howarth C."/>
            <person name="Jen D."/>
            <person name="Larson L."/>
            <person name="Lewis B."/>
            <person name="Mehta T."/>
            <person name="Park D."/>
            <person name="Pearson M."/>
            <person name="Roberts A."/>
            <person name="Ryan E."/>
            <person name="Saif S."/>
            <person name="Shea T."/>
            <person name="Shenoy N."/>
            <person name="Sisk P."/>
            <person name="Stolte C."/>
            <person name="Sykes S."/>
            <person name="Walk T."/>
            <person name="White J."/>
            <person name="Yu Q."/>
            <person name="Coleman M.L."/>
            <person name="Huang K.H."/>
            <person name="Weigele P.R."/>
            <person name="DeFrancesco A.S."/>
            <person name="Kern S.E."/>
            <person name="Thompson L.R."/>
            <person name="Fu R."/>
            <person name="Hombeck B."/>
            <person name="Chisholm S.W."/>
            <person name="Haas B."/>
            <person name="Nusbaum C."/>
            <person name="Galagan J."/>
            <person name="Birren B."/>
        </authorList>
    </citation>
    <scope>NUCLEOTIDE SEQUENCE [LARGE SCALE GENOMIC DNA]</scope>
    <source>
        <strain evidence="2">NATL1A-7</strain>
    </source>
</reference>
<dbReference type="GeneID" id="11538065"/>
<evidence type="ECO:0000256" key="1">
    <source>
        <dbReference type="SAM" id="MobiDB-lite"/>
    </source>
</evidence>